<evidence type="ECO:0000313" key="1">
    <source>
        <dbReference type="EMBL" id="GIY21972.1"/>
    </source>
</evidence>
<evidence type="ECO:0000313" key="2">
    <source>
        <dbReference type="Proteomes" id="UP001054945"/>
    </source>
</evidence>
<dbReference type="EMBL" id="BPLR01008077">
    <property type="protein sequence ID" value="GIY21972.1"/>
    <property type="molecule type" value="Genomic_DNA"/>
</dbReference>
<proteinExistence type="predicted"/>
<comment type="caution">
    <text evidence="1">The sequence shown here is derived from an EMBL/GenBank/DDBJ whole genome shotgun (WGS) entry which is preliminary data.</text>
</comment>
<reference evidence="1 2" key="1">
    <citation type="submission" date="2021-06" db="EMBL/GenBank/DDBJ databases">
        <title>Caerostris extrusa draft genome.</title>
        <authorList>
            <person name="Kono N."/>
            <person name="Arakawa K."/>
        </authorList>
    </citation>
    <scope>NUCLEOTIDE SEQUENCE [LARGE SCALE GENOMIC DNA]</scope>
</reference>
<organism evidence="1 2">
    <name type="scientific">Caerostris extrusa</name>
    <name type="common">Bark spider</name>
    <name type="synonym">Caerostris bankana</name>
    <dbReference type="NCBI Taxonomy" id="172846"/>
    <lineage>
        <taxon>Eukaryota</taxon>
        <taxon>Metazoa</taxon>
        <taxon>Ecdysozoa</taxon>
        <taxon>Arthropoda</taxon>
        <taxon>Chelicerata</taxon>
        <taxon>Arachnida</taxon>
        <taxon>Araneae</taxon>
        <taxon>Araneomorphae</taxon>
        <taxon>Entelegynae</taxon>
        <taxon>Araneoidea</taxon>
        <taxon>Araneidae</taxon>
        <taxon>Caerostris</taxon>
    </lineage>
</organism>
<gene>
    <name evidence="1" type="ORF">CEXT_717421</name>
</gene>
<keyword evidence="2" id="KW-1185">Reference proteome</keyword>
<name>A0AAV4RPD6_CAEEX</name>
<protein>
    <submittedName>
        <fullName evidence="1">Uncharacterized protein</fullName>
    </submittedName>
</protein>
<accession>A0AAV4RPD6</accession>
<dbReference type="AlphaFoldDB" id="A0AAV4RPD6"/>
<dbReference type="Proteomes" id="UP001054945">
    <property type="component" value="Unassembled WGS sequence"/>
</dbReference>
<sequence length="144" mass="16383">MITSPIEGSNPHFGTIHICSIRYFLKANTRPHAKTVTLWHAFLYSVSVKEFLPNQSFFFSLPPDLQCDAYAEPATPWSQLTAVLSWREISKSSLINVMFPHHLCVGQHMRLARAGPAARVDPLSETRDGENDFKIVLTHLHLWK</sequence>